<evidence type="ECO:0000256" key="1">
    <source>
        <dbReference type="PROSITE-ProRule" id="PRU00047"/>
    </source>
</evidence>
<feature type="region of interest" description="Disordered" evidence="2">
    <location>
        <begin position="21"/>
        <end position="48"/>
    </location>
</feature>
<dbReference type="InterPro" id="IPR036875">
    <property type="entry name" value="Znf_CCHC_sf"/>
</dbReference>
<evidence type="ECO:0000259" key="3">
    <source>
        <dbReference type="PROSITE" id="PS50158"/>
    </source>
</evidence>
<keyword evidence="1" id="KW-0479">Metal-binding</keyword>
<dbReference type="GO" id="GO:0008270">
    <property type="term" value="F:zinc ion binding"/>
    <property type="evidence" value="ECO:0007669"/>
    <property type="project" value="UniProtKB-KW"/>
</dbReference>
<accession>N4UBA9</accession>
<dbReference type="HOGENOM" id="CLU_206085_0_0_1"/>
<protein>
    <recommendedName>
        <fullName evidence="3">CCHC-type domain-containing protein</fullName>
    </recommendedName>
</protein>
<reference evidence="5" key="2">
    <citation type="journal article" date="2014" name="PLoS ONE">
        <title>Genome and Transcriptome Analysis of the Fungal Pathogen Fusarium oxysporum f. sp. cubense Causing Banana Vascular Wilt Disease.</title>
        <authorList>
            <person name="Guo L."/>
            <person name="Han L."/>
            <person name="Yang L."/>
            <person name="Zeng H."/>
            <person name="Fan D."/>
            <person name="Zhu Y."/>
            <person name="Feng Y."/>
            <person name="Wang G."/>
            <person name="Peng C."/>
            <person name="Jiang X."/>
            <person name="Zhou D."/>
            <person name="Ni P."/>
            <person name="Liang C."/>
            <person name="Liu L."/>
            <person name="Wang J."/>
            <person name="Mao C."/>
            <person name="Fang X."/>
            <person name="Peng M."/>
            <person name="Huang J."/>
        </authorList>
    </citation>
    <scope>NUCLEOTIDE SEQUENCE [LARGE SCALE GENOMIC DNA]</scope>
    <source>
        <strain evidence="5">race 1</strain>
    </source>
</reference>
<keyword evidence="1" id="KW-0862">Zinc</keyword>
<sequence length="66" mass="7047">ITIQEVSQVINQIDVNTQVVAESSRSGGRGRSEQPGGQRCSVCGKGGHNARTCQVALKSSREEFSK</sequence>
<evidence type="ECO:0000256" key="2">
    <source>
        <dbReference type="SAM" id="MobiDB-lite"/>
    </source>
</evidence>
<proteinExistence type="predicted"/>
<evidence type="ECO:0000313" key="4">
    <source>
        <dbReference type="EMBL" id="ENH66071.1"/>
    </source>
</evidence>
<dbReference type="GO" id="GO:0003676">
    <property type="term" value="F:nucleic acid binding"/>
    <property type="evidence" value="ECO:0007669"/>
    <property type="project" value="InterPro"/>
</dbReference>
<dbReference type="EMBL" id="KB730435">
    <property type="protein sequence ID" value="ENH66071.1"/>
    <property type="molecule type" value="Genomic_DNA"/>
</dbReference>
<organism evidence="4 5">
    <name type="scientific">Fusarium oxysporum f. sp. cubense (strain race 1)</name>
    <name type="common">Panama disease fungus</name>
    <dbReference type="NCBI Taxonomy" id="1229664"/>
    <lineage>
        <taxon>Eukaryota</taxon>
        <taxon>Fungi</taxon>
        <taxon>Dikarya</taxon>
        <taxon>Ascomycota</taxon>
        <taxon>Pezizomycotina</taxon>
        <taxon>Sordariomycetes</taxon>
        <taxon>Hypocreomycetidae</taxon>
        <taxon>Hypocreales</taxon>
        <taxon>Nectriaceae</taxon>
        <taxon>Fusarium</taxon>
        <taxon>Fusarium oxysporum species complex</taxon>
    </lineage>
</organism>
<dbReference type="PROSITE" id="PS50158">
    <property type="entry name" value="ZF_CCHC"/>
    <property type="match status" value="1"/>
</dbReference>
<reference evidence="5" key="1">
    <citation type="submission" date="2012-09" db="EMBL/GenBank/DDBJ databases">
        <title>Genome sequencing and comparative transcriptomics of race 1 and race 4 of banana pathogen: Fusarium oxysporum f. sp. cubense.</title>
        <authorList>
            <person name="Fang X."/>
            <person name="Huang J."/>
        </authorList>
    </citation>
    <scope>NUCLEOTIDE SEQUENCE [LARGE SCALE GENOMIC DNA]</scope>
    <source>
        <strain evidence="5">race 1</strain>
    </source>
</reference>
<keyword evidence="1" id="KW-0863">Zinc-finger</keyword>
<dbReference type="VEuPathDB" id="FungiDB:FOC1_g10000327"/>
<feature type="non-terminal residue" evidence="4">
    <location>
        <position position="1"/>
    </location>
</feature>
<gene>
    <name evidence="4" type="ORF">FOC1_g10000327</name>
</gene>
<dbReference type="SUPFAM" id="SSF57756">
    <property type="entry name" value="Retrovirus zinc finger-like domains"/>
    <property type="match status" value="1"/>
</dbReference>
<dbReference type="InterPro" id="IPR001878">
    <property type="entry name" value="Znf_CCHC"/>
</dbReference>
<evidence type="ECO:0000313" key="5">
    <source>
        <dbReference type="Proteomes" id="UP000016928"/>
    </source>
</evidence>
<dbReference type="AlphaFoldDB" id="N4UBA9"/>
<dbReference type="Proteomes" id="UP000016928">
    <property type="component" value="Unassembled WGS sequence"/>
</dbReference>
<feature type="domain" description="CCHC-type" evidence="3">
    <location>
        <begin position="39"/>
        <end position="53"/>
    </location>
</feature>
<name>N4UBA9_FUSC1</name>